<dbReference type="GO" id="GO:0030335">
    <property type="term" value="P:positive regulation of cell migration"/>
    <property type="evidence" value="ECO:0007669"/>
    <property type="project" value="TreeGrafter"/>
</dbReference>
<evidence type="ECO:0000256" key="4">
    <source>
        <dbReference type="ARBA" id="ARBA00023212"/>
    </source>
</evidence>
<dbReference type="GO" id="GO:1990254">
    <property type="term" value="F:keratin filament binding"/>
    <property type="evidence" value="ECO:0007669"/>
    <property type="project" value="TreeGrafter"/>
</dbReference>
<dbReference type="InterPro" id="IPR050944">
    <property type="entry name" value="FAM83"/>
</dbReference>
<dbReference type="GO" id="GO:0019901">
    <property type="term" value="F:protein kinase binding"/>
    <property type="evidence" value="ECO:0007669"/>
    <property type="project" value="TreeGrafter"/>
</dbReference>
<name>A0AAD8Z290_9TELE</name>
<dbReference type="Gene3D" id="3.30.870.10">
    <property type="entry name" value="Endonuclease Chain A"/>
    <property type="match status" value="1"/>
</dbReference>
<reference evidence="7" key="1">
    <citation type="submission" date="2023-03" db="EMBL/GenBank/DDBJ databases">
        <title>Electrophorus voltai genome.</title>
        <authorList>
            <person name="Bian C."/>
        </authorList>
    </citation>
    <scope>NUCLEOTIDE SEQUENCE</scope>
    <source>
        <strain evidence="7">CB-2022</strain>
        <tissue evidence="7">Muscle</tissue>
    </source>
</reference>
<evidence type="ECO:0000256" key="5">
    <source>
        <dbReference type="SAM" id="MobiDB-lite"/>
    </source>
</evidence>
<dbReference type="EMBL" id="JAROKS010000020">
    <property type="protein sequence ID" value="KAK1791335.1"/>
    <property type="molecule type" value="Genomic_DNA"/>
</dbReference>
<dbReference type="InterPro" id="IPR012461">
    <property type="entry name" value="SACK1"/>
</dbReference>
<dbReference type="PANTHER" id="PTHR16181:SF16">
    <property type="entry name" value="FAMILY WITH SEQUENCE SIMILARITY 83 MEMBER HA"/>
    <property type="match status" value="1"/>
</dbReference>
<keyword evidence="8" id="KW-1185">Reference proteome</keyword>
<keyword evidence="4" id="KW-0206">Cytoskeleton</keyword>
<evidence type="ECO:0000259" key="6">
    <source>
        <dbReference type="Pfam" id="PF07894"/>
    </source>
</evidence>
<evidence type="ECO:0000256" key="2">
    <source>
        <dbReference type="ARBA" id="ARBA00006937"/>
    </source>
</evidence>
<dbReference type="AlphaFoldDB" id="A0AAD8Z290"/>
<dbReference type="GO" id="GO:0007165">
    <property type="term" value="P:signal transduction"/>
    <property type="evidence" value="ECO:0007669"/>
    <property type="project" value="TreeGrafter"/>
</dbReference>
<comment type="caution">
    <text evidence="7">The sequence shown here is derived from an EMBL/GenBank/DDBJ whole genome shotgun (WGS) entry which is preliminary data.</text>
</comment>
<evidence type="ECO:0000256" key="3">
    <source>
        <dbReference type="ARBA" id="ARBA00022490"/>
    </source>
</evidence>
<protein>
    <recommendedName>
        <fullName evidence="6">Scaffolding anchor of CK1 domain-containing protein</fullName>
    </recommendedName>
</protein>
<dbReference type="GO" id="GO:0044380">
    <property type="term" value="P:protein localization to cytoskeleton"/>
    <property type="evidence" value="ECO:0007669"/>
    <property type="project" value="TreeGrafter"/>
</dbReference>
<dbReference type="SUPFAM" id="SSF56024">
    <property type="entry name" value="Phospholipase D/nuclease"/>
    <property type="match status" value="1"/>
</dbReference>
<dbReference type="Pfam" id="PF07894">
    <property type="entry name" value="SACK1"/>
    <property type="match status" value="1"/>
</dbReference>
<dbReference type="FunFam" id="3.30.870.10:FF:000004">
    <property type="entry name" value="protein FAM83H isoform X2"/>
    <property type="match status" value="1"/>
</dbReference>
<keyword evidence="3" id="KW-0963">Cytoplasm</keyword>
<feature type="compositionally biased region" description="Polar residues" evidence="5">
    <location>
        <begin position="1"/>
        <end position="11"/>
    </location>
</feature>
<dbReference type="GO" id="GO:0045095">
    <property type="term" value="C:keratin filament"/>
    <property type="evidence" value="ECO:0007669"/>
    <property type="project" value="TreeGrafter"/>
</dbReference>
<evidence type="ECO:0000313" key="7">
    <source>
        <dbReference type="EMBL" id="KAK1791335.1"/>
    </source>
</evidence>
<gene>
    <name evidence="7" type="ORF">P4O66_013356</name>
</gene>
<comment type="similarity">
    <text evidence="2">Belongs to the FAM83 family.</text>
</comment>
<evidence type="ECO:0000256" key="1">
    <source>
        <dbReference type="ARBA" id="ARBA00004245"/>
    </source>
</evidence>
<dbReference type="Proteomes" id="UP001239994">
    <property type="component" value="Unassembled WGS sequence"/>
</dbReference>
<comment type="subcellular location">
    <subcellularLocation>
        <location evidence="1">Cytoplasm</location>
        <location evidence="1">Cytoskeleton</location>
    </subcellularLocation>
</comment>
<feature type="non-terminal residue" evidence="7">
    <location>
        <position position="372"/>
    </location>
</feature>
<evidence type="ECO:0000313" key="8">
    <source>
        <dbReference type="Proteomes" id="UP001239994"/>
    </source>
</evidence>
<feature type="domain" description="Scaffolding anchor of CK1" evidence="6">
    <location>
        <begin position="13"/>
        <end position="279"/>
    </location>
</feature>
<feature type="region of interest" description="Disordered" evidence="5">
    <location>
        <begin position="1"/>
        <end position="20"/>
    </location>
</feature>
<dbReference type="PANTHER" id="PTHR16181">
    <property type="entry name" value="PROTEIN FAM83A-RELATED"/>
    <property type="match status" value="1"/>
</dbReference>
<dbReference type="GO" id="GO:0045104">
    <property type="term" value="P:intermediate filament cytoskeleton organization"/>
    <property type="evidence" value="ECO:0007669"/>
    <property type="project" value="TreeGrafter"/>
</dbReference>
<feature type="region of interest" description="Disordered" evidence="5">
    <location>
        <begin position="299"/>
        <end position="330"/>
    </location>
</feature>
<organism evidence="7 8">
    <name type="scientific">Electrophorus voltai</name>
    <dbReference type="NCBI Taxonomy" id="2609070"/>
    <lineage>
        <taxon>Eukaryota</taxon>
        <taxon>Metazoa</taxon>
        <taxon>Chordata</taxon>
        <taxon>Craniata</taxon>
        <taxon>Vertebrata</taxon>
        <taxon>Euteleostomi</taxon>
        <taxon>Actinopterygii</taxon>
        <taxon>Neopterygii</taxon>
        <taxon>Teleostei</taxon>
        <taxon>Ostariophysi</taxon>
        <taxon>Gymnotiformes</taxon>
        <taxon>Gymnotoidei</taxon>
        <taxon>Gymnotidae</taxon>
        <taxon>Electrophorus</taxon>
    </lineage>
</organism>
<accession>A0AAD8Z290</accession>
<proteinExistence type="inferred from homology"/>
<sequence>MARRSQCSSAGDNPMDPNYLPPHYREEYRLAVDALIEGDLEGYYGFLHKANVVEFLSQPEIEYIKCTVQGPHSVAQSDRSYVAGDADGSSDTYWPVHTDLDAPALDIGWPQQHRFVGPTEIMTLVNPADPEMPSIKEQARRMIKNAQQVIAVAMDMFTDVDIFADILNAALRNVAVYVLLDELNAHHFVAMVNNFRVSLDEIKFMRVRTVSGSTYFCHTGKFFKGQMMNCFMLVDCRVVLSGNYSFMWSFEKIHRCIAHVFLGQLVTPFDKEFRILYAHNLRDDTKVLLEQISAKNHGRTSNLTHEANGNRDKQTSGHRTKTWSSKASPEEREKLLKRIDSMRKERKVYSRFERAYIEEHIKVNETQVRLEL</sequence>